<dbReference type="EMBL" id="CP000383">
    <property type="protein sequence ID" value="ABG57417.1"/>
    <property type="molecule type" value="Genomic_DNA"/>
</dbReference>
<evidence type="ECO:0008006" key="3">
    <source>
        <dbReference type="Google" id="ProtNLM"/>
    </source>
</evidence>
<name>A0A6N4SMD0_CYTH3</name>
<dbReference type="RefSeq" id="WP_011583533.1">
    <property type="nucleotide sequence ID" value="NC_008255.1"/>
</dbReference>
<proteinExistence type="predicted"/>
<accession>A0A6N4SMD0</accession>
<evidence type="ECO:0000313" key="2">
    <source>
        <dbReference type="Proteomes" id="UP000001822"/>
    </source>
</evidence>
<sequence length="163" mass="18587">MLVPFEQLSDQSKVWIYATQAPFTRDQIDCITHELKAFTANWQAHGADLKASFEIKYNHFIVIGVDEEHHAPSGCSIDKSVQVIKNIESKLNIDLMNRMVVYVLEGDSVQIIKSKDIPAAIERGSLHTDSQVFDNTITGMVKYRTHWISSAQSTWLNRYFTLV</sequence>
<dbReference type="AlphaFoldDB" id="A0A6N4SMD0"/>
<dbReference type="OrthoDB" id="978691at2"/>
<protein>
    <recommendedName>
        <fullName evidence="3">ABC transporter ATPase</fullName>
    </recommendedName>
</protein>
<keyword evidence="2" id="KW-1185">Reference proteome</keyword>
<organism evidence="1 2">
    <name type="scientific">Cytophaga hutchinsonii (strain ATCC 33406 / DSM 1761 / CIP 103989 / NBRC 15051 / NCIMB 9469 / D465)</name>
    <dbReference type="NCBI Taxonomy" id="269798"/>
    <lineage>
        <taxon>Bacteria</taxon>
        <taxon>Pseudomonadati</taxon>
        <taxon>Bacteroidota</taxon>
        <taxon>Cytophagia</taxon>
        <taxon>Cytophagales</taxon>
        <taxon>Cytophagaceae</taxon>
        <taxon>Cytophaga</taxon>
    </lineage>
</organism>
<evidence type="ECO:0000313" key="1">
    <source>
        <dbReference type="EMBL" id="ABG57417.1"/>
    </source>
</evidence>
<dbReference type="Proteomes" id="UP000001822">
    <property type="component" value="Chromosome"/>
</dbReference>
<reference evidence="1 2" key="1">
    <citation type="journal article" date="2007" name="Appl. Environ. Microbiol.">
        <title>Genome sequence of the cellulolytic gliding bacterium Cytophaga hutchinsonii.</title>
        <authorList>
            <person name="Xie G."/>
            <person name="Bruce D.C."/>
            <person name="Challacombe J.F."/>
            <person name="Chertkov O."/>
            <person name="Detter J.C."/>
            <person name="Gilna P."/>
            <person name="Han C.S."/>
            <person name="Lucas S."/>
            <person name="Misra M."/>
            <person name="Myers G.L."/>
            <person name="Richardson P."/>
            <person name="Tapia R."/>
            <person name="Thayer N."/>
            <person name="Thompson L.S."/>
            <person name="Brettin T.S."/>
            <person name="Henrissat B."/>
            <person name="Wilson D.B."/>
            <person name="McBride M.J."/>
        </authorList>
    </citation>
    <scope>NUCLEOTIDE SEQUENCE [LARGE SCALE GENOMIC DNA]</scope>
    <source>
        <strain evidence="2">ATCC 33406 / DSM 1761 / CIP 103989 / NBRC 15051 / NCIMB 9469 / D465</strain>
    </source>
</reference>
<gene>
    <name evidence="1" type="ordered locus">CHU_0124</name>
</gene>
<dbReference type="KEGG" id="chu:CHU_0124"/>